<protein>
    <submittedName>
        <fullName evidence="1">Uncharacterized protein</fullName>
    </submittedName>
</protein>
<dbReference type="EMBL" id="MRZV01000117">
    <property type="protein sequence ID" value="PIK58291.1"/>
    <property type="molecule type" value="Genomic_DNA"/>
</dbReference>
<keyword evidence="2" id="KW-1185">Reference proteome</keyword>
<comment type="caution">
    <text evidence="1">The sequence shown here is derived from an EMBL/GenBank/DDBJ whole genome shotgun (WGS) entry which is preliminary data.</text>
</comment>
<evidence type="ECO:0000313" key="1">
    <source>
        <dbReference type="EMBL" id="PIK58291.1"/>
    </source>
</evidence>
<dbReference type="AlphaFoldDB" id="A0A2G8LDG6"/>
<proteinExistence type="predicted"/>
<reference evidence="1 2" key="1">
    <citation type="journal article" date="2017" name="PLoS Biol.">
        <title>The sea cucumber genome provides insights into morphological evolution and visceral regeneration.</title>
        <authorList>
            <person name="Zhang X."/>
            <person name="Sun L."/>
            <person name="Yuan J."/>
            <person name="Sun Y."/>
            <person name="Gao Y."/>
            <person name="Zhang L."/>
            <person name="Li S."/>
            <person name="Dai H."/>
            <person name="Hamel J.F."/>
            <person name="Liu C."/>
            <person name="Yu Y."/>
            <person name="Liu S."/>
            <person name="Lin W."/>
            <person name="Guo K."/>
            <person name="Jin S."/>
            <person name="Xu P."/>
            <person name="Storey K.B."/>
            <person name="Huan P."/>
            <person name="Zhang T."/>
            <person name="Zhou Y."/>
            <person name="Zhang J."/>
            <person name="Lin C."/>
            <person name="Li X."/>
            <person name="Xing L."/>
            <person name="Huo D."/>
            <person name="Sun M."/>
            <person name="Wang L."/>
            <person name="Mercier A."/>
            <person name="Li F."/>
            <person name="Yang H."/>
            <person name="Xiang J."/>
        </authorList>
    </citation>
    <scope>NUCLEOTIDE SEQUENCE [LARGE SCALE GENOMIC DNA]</scope>
    <source>
        <strain evidence="1">Shaxun</strain>
        <tissue evidence="1">Muscle</tissue>
    </source>
</reference>
<gene>
    <name evidence="1" type="ORF">BSL78_04797</name>
</gene>
<accession>A0A2G8LDG6</accession>
<organism evidence="1 2">
    <name type="scientific">Stichopus japonicus</name>
    <name type="common">Sea cucumber</name>
    <dbReference type="NCBI Taxonomy" id="307972"/>
    <lineage>
        <taxon>Eukaryota</taxon>
        <taxon>Metazoa</taxon>
        <taxon>Echinodermata</taxon>
        <taxon>Eleutherozoa</taxon>
        <taxon>Echinozoa</taxon>
        <taxon>Holothuroidea</taxon>
        <taxon>Aspidochirotacea</taxon>
        <taxon>Aspidochirotida</taxon>
        <taxon>Stichopodidae</taxon>
        <taxon>Apostichopus</taxon>
    </lineage>
</organism>
<evidence type="ECO:0000313" key="2">
    <source>
        <dbReference type="Proteomes" id="UP000230750"/>
    </source>
</evidence>
<name>A0A2G8LDG6_STIJA</name>
<sequence length="144" mass="16192">MSVHHTTSTTLAGSSMEFCLCGIQSIAQVNNTETLSGCMLRLGSTYSYICFPTGWSFTITSHLFLLLLSELSVGDIHLFLTVIWTFMKENPPKPDEFQMVDGTLKKSFLPDGNVHLRDVQDYSNTNGIMMLETFMVGYYWPDAI</sequence>
<dbReference type="Proteomes" id="UP000230750">
    <property type="component" value="Unassembled WGS sequence"/>
</dbReference>